<dbReference type="SUPFAM" id="SSF53335">
    <property type="entry name" value="S-adenosyl-L-methionine-dependent methyltransferases"/>
    <property type="match status" value="1"/>
</dbReference>
<dbReference type="PANTHER" id="PTHR43667">
    <property type="entry name" value="CYCLOPROPANE-FATTY-ACYL-PHOSPHOLIPID SYNTHASE"/>
    <property type="match status" value="1"/>
</dbReference>
<dbReference type="CDD" id="cd02440">
    <property type="entry name" value="AdoMet_MTases"/>
    <property type="match status" value="1"/>
</dbReference>
<proteinExistence type="predicted"/>
<organism evidence="1 2">
    <name type="scientific">Marasmiellus scandens</name>
    <dbReference type="NCBI Taxonomy" id="2682957"/>
    <lineage>
        <taxon>Eukaryota</taxon>
        <taxon>Fungi</taxon>
        <taxon>Dikarya</taxon>
        <taxon>Basidiomycota</taxon>
        <taxon>Agaricomycotina</taxon>
        <taxon>Agaricomycetes</taxon>
        <taxon>Agaricomycetidae</taxon>
        <taxon>Agaricales</taxon>
        <taxon>Marasmiineae</taxon>
        <taxon>Omphalotaceae</taxon>
        <taxon>Marasmiellus</taxon>
    </lineage>
</organism>
<dbReference type="EMBL" id="JBANRG010000002">
    <property type="protein sequence ID" value="KAK7471141.1"/>
    <property type="molecule type" value="Genomic_DNA"/>
</dbReference>
<keyword evidence="2" id="KW-1185">Reference proteome</keyword>
<dbReference type="Gene3D" id="3.40.50.150">
    <property type="entry name" value="Vaccinia Virus protein VP39"/>
    <property type="match status" value="1"/>
</dbReference>
<accession>A0ABR1K488</accession>
<dbReference type="InterPro" id="IPR050723">
    <property type="entry name" value="CFA/CMAS"/>
</dbReference>
<dbReference type="InterPro" id="IPR029063">
    <property type="entry name" value="SAM-dependent_MTases_sf"/>
</dbReference>
<dbReference type="Pfam" id="PF02353">
    <property type="entry name" value="CMAS"/>
    <property type="match status" value="1"/>
</dbReference>
<dbReference type="PANTHER" id="PTHR43667:SF2">
    <property type="entry name" value="FATTY ACID C-METHYL TRANSFERASE"/>
    <property type="match status" value="1"/>
</dbReference>
<evidence type="ECO:0000313" key="1">
    <source>
        <dbReference type="EMBL" id="KAK7471141.1"/>
    </source>
</evidence>
<gene>
    <name evidence="1" type="ORF">VKT23_002553</name>
</gene>
<evidence type="ECO:0000313" key="2">
    <source>
        <dbReference type="Proteomes" id="UP001498398"/>
    </source>
</evidence>
<name>A0ABR1K488_9AGAR</name>
<comment type="caution">
    <text evidence="1">The sequence shown here is derived from an EMBL/GenBank/DDBJ whole genome shotgun (WGS) entry which is preliminary data.</text>
</comment>
<reference evidence="1 2" key="1">
    <citation type="submission" date="2024-01" db="EMBL/GenBank/DDBJ databases">
        <title>A draft genome for the cacao thread blight pathogen Marasmiellus scandens.</title>
        <authorList>
            <person name="Baruah I.K."/>
            <person name="Leung J."/>
            <person name="Bukari Y."/>
            <person name="Amoako-Attah I."/>
            <person name="Meinhardt L.W."/>
            <person name="Bailey B.A."/>
            <person name="Cohen S.P."/>
        </authorList>
    </citation>
    <scope>NUCLEOTIDE SEQUENCE [LARGE SCALE GENOMIC DNA]</scope>
    <source>
        <strain evidence="1 2">GH-19</strain>
    </source>
</reference>
<sequence>MLYSCAVWKDFQFNSPEESLEDAQLRKLKSVLQWALLYLVNLPLDSILLKRLNIQPGHRLLEIGTGWGAFAILAARSVECSIDTVTLSASQAEYSRKRIKEAGLSDRINVHHMDYRECLLKPEWQRNFDRFFSLEMMEHVGKDFMSEYWAIVDWALRPQDAVGVVQVITMPEARVPAYDRSGADFVQKWVSLAVSFQQHN</sequence>
<protein>
    <submittedName>
        <fullName evidence="1">Uncharacterized protein</fullName>
    </submittedName>
</protein>
<dbReference type="Proteomes" id="UP001498398">
    <property type="component" value="Unassembled WGS sequence"/>
</dbReference>